<name>A0AAD6Z7S3_9AGAR</name>
<evidence type="ECO:0000313" key="2">
    <source>
        <dbReference type="EMBL" id="KAJ7310958.1"/>
    </source>
</evidence>
<proteinExistence type="predicted"/>
<sequence>MGENTRVTTAFTLYRLPLLPPASQRAANTTSSIPRMRQSRPPRHPVLLPLLPPPLVRGRVRILCPSKSKRVLPRKEVETGCATDHDHDEVGVGCANRADVEVRTGCENGSAVELDVDAHAHSAPSACRMLASCAMSWRCAGLGVGVWGVCGQGNGSIDVWMEEEGEGEVVQVQVKSRRSRKNVEAEKEGRRKCGGGRKVLSCGTSGEWA</sequence>
<evidence type="ECO:0000256" key="1">
    <source>
        <dbReference type="SAM" id="MobiDB-lite"/>
    </source>
</evidence>
<accession>A0AAD6Z7S3</accession>
<reference evidence="2" key="1">
    <citation type="submission" date="2023-03" db="EMBL/GenBank/DDBJ databases">
        <title>Massive genome expansion in bonnet fungi (Mycena s.s.) driven by repeated elements and novel gene families across ecological guilds.</title>
        <authorList>
            <consortium name="Lawrence Berkeley National Laboratory"/>
            <person name="Harder C.B."/>
            <person name="Miyauchi S."/>
            <person name="Viragh M."/>
            <person name="Kuo A."/>
            <person name="Thoen E."/>
            <person name="Andreopoulos B."/>
            <person name="Lu D."/>
            <person name="Skrede I."/>
            <person name="Drula E."/>
            <person name="Henrissat B."/>
            <person name="Morin E."/>
            <person name="Kohler A."/>
            <person name="Barry K."/>
            <person name="LaButti K."/>
            <person name="Morin E."/>
            <person name="Salamov A."/>
            <person name="Lipzen A."/>
            <person name="Mereny Z."/>
            <person name="Hegedus B."/>
            <person name="Baldrian P."/>
            <person name="Stursova M."/>
            <person name="Weitz H."/>
            <person name="Taylor A."/>
            <person name="Grigoriev I.V."/>
            <person name="Nagy L.G."/>
            <person name="Martin F."/>
            <person name="Kauserud H."/>
        </authorList>
    </citation>
    <scope>NUCLEOTIDE SEQUENCE</scope>
    <source>
        <strain evidence="2">CBHHK002</strain>
    </source>
</reference>
<dbReference type="EMBL" id="JARIHO010000076">
    <property type="protein sequence ID" value="KAJ7310958.1"/>
    <property type="molecule type" value="Genomic_DNA"/>
</dbReference>
<dbReference type="Proteomes" id="UP001218218">
    <property type="component" value="Unassembled WGS sequence"/>
</dbReference>
<protein>
    <submittedName>
        <fullName evidence="2">Uncharacterized protein</fullName>
    </submittedName>
</protein>
<gene>
    <name evidence="2" type="ORF">DFH08DRAFT_455185</name>
</gene>
<evidence type="ECO:0000313" key="3">
    <source>
        <dbReference type="Proteomes" id="UP001218218"/>
    </source>
</evidence>
<organism evidence="2 3">
    <name type="scientific">Mycena albidolilacea</name>
    <dbReference type="NCBI Taxonomy" id="1033008"/>
    <lineage>
        <taxon>Eukaryota</taxon>
        <taxon>Fungi</taxon>
        <taxon>Dikarya</taxon>
        <taxon>Basidiomycota</taxon>
        <taxon>Agaricomycotina</taxon>
        <taxon>Agaricomycetes</taxon>
        <taxon>Agaricomycetidae</taxon>
        <taxon>Agaricales</taxon>
        <taxon>Marasmiineae</taxon>
        <taxon>Mycenaceae</taxon>
        <taxon>Mycena</taxon>
    </lineage>
</organism>
<feature type="region of interest" description="Disordered" evidence="1">
    <location>
        <begin position="22"/>
        <end position="48"/>
    </location>
</feature>
<dbReference type="AlphaFoldDB" id="A0AAD6Z7S3"/>
<comment type="caution">
    <text evidence="2">The sequence shown here is derived from an EMBL/GenBank/DDBJ whole genome shotgun (WGS) entry which is preliminary data.</text>
</comment>
<keyword evidence="3" id="KW-1185">Reference proteome</keyword>